<protein>
    <submittedName>
        <fullName evidence="4">Uncharacterized protein</fullName>
    </submittedName>
</protein>
<dbReference type="EMBL" id="JAUDFV010000152">
    <property type="protein sequence ID" value="KAL2718357.1"/>
    <property type="molecule type" value="Genomic_DNA"/>
</dbReference>
<evidence type="ECO:0000313" key="3">
    <source>
        <dbReference type="EMBL" id="KAL2718360.1"/>
    </source>
</evidence>
<dbReference type="AlphaFoldDB" id="A0ABD2ACL6"/>
<accession>A0ABD2ACL6</accession>
<feature type="region of interest" description="Disordered" evidence="1">
    <location>
        <begin position="41"/>
        <end position="62"/>
    </location>
</feature>
<organism evidence="4 5">
    <name type="scientific">Vespula squamosa</name>
    <name type="common">Southern yellow jacket</name>
    <name type="synonym">Wasp</name>
    <dbReference type="NCBI Taxonomy" id="30214"/>
    <lineage>
        <taxon>Eukaryota</taxon>
        <taxon>Metazoa</taxon>
        <taxon>Ecdysozoa</taxon>
        <taxon>Arthropoda</taxon>
        <taxon>Hexapoda</taxon>
        <taxon>Insecta</taxon>
        <taxon>Pterygota</taxon>
        <taxon>Neoptera</taxon>
        <taxon>Endopterygota</taxon>
        <taxon>Hymenoptera</taxon>
        <taxon>Apocrita</taxon>
        <taxon>Aculeata</taxon>
        <taxon>Vespoidea</taxon>
        <taxon>Vespidae</taxon>
        <taxon>Vespinae</taxon>
        <taxon>Vespula</taxon>
    </lineage>
</organism>
<feature type="compositionally biased region" description="Basic and acidic residues" evidence="1">
    <location>
        <begin position="52"/>
        <end position="62"/>
    </location>
</feature>
<evidence type="ECO:0000313" key="4">
    <source>
        <dbReference type="EMBL" id="KAL2718362.1"/>
    </source>
</evidence>
<gene>
    <name evidence="2" type="ORF">V1478_012233</name>
    <name evidence="3" type="ORF">V1478_012236</name>
    <name evidence="4" type="ORF">V1478_012238</name>
</gene>
<reference evidence="4 5" key="1">
    <citation type="journal article" date="2024" name="Ann. Entomol. Soc. Am.">
        <title>Genomic analyses of the southern and eastern yellowjacket wasps (Hymenoptera: Vespidae) reveal evolutionary signatures of social life.</title>
        <authorList>
            <person name="Catto M.A."/>
            <person name="Caine P.B."/>
            <person name="Orr S.E."/>
            <person name="Hunt B.G."/>
            <person name="Goodisman M.A.D."/>
        </authorList>
    </citation>
    <scope>NUCLEOTIDE SEQUENCE [LARGE SCALE GENOMIC DNA]</scope>
    <source>
        <strain evidence="4">233</strain>
        <tissue evidence="4">Head and thorax</tissue>
    </source>
</reference>
<proteinExistence type="predicted"/>
<evidence type="ECO:0000313" key="5">
    <source>
        <dbReference type="Proteomes" id="UP001607302"/>
    </source>
</evidence>
<comment type="caution">
    <text evidence="4">The sequence shown here is derived from an EMBL/GenBank/DDBJ whole genome shotgun (WGS) entry which is preliminary data.</text>
</comment>
<dbReference type="EMBL" id="JAUDFV010000152">
    <property type="protein sequence ID" value="KAL2718360.1"/>
    <property type="molecule type" value="Genomic_DNA"/>
</dbReference>
<evidence type="ECO:0000256" key="1">
    <source>
        <dbReference type="SAM" id="MobiDB-lite"/>
    </source>
</evidence>
<evidence type="ECO:0000313" key="2">
    <source>
        <dbReference type="EMBL" id="KAL2718357.1"/>
    </source>
</evidence>
<dbReference type="Proteomes" id="UP001607302">
    <property type="component" value="Unassembled WGS sequence"/>
</dbReference>
<sequence length="62" mass="7440">MTSMKRIPWELRCELLKSQKKTAPEIDKVVQKSDFVVVSRRQEQPVHNSNLKQKEMQRIMKE</sequence>
<keyword evidence="5" id="KW-1185">Reference proteome</keyword>
<name>A0ABD2ACL6_VESSQ</name>
<dbReference type="EMBL" id="JAUDFV010000152">
    <property type="protein sequence ID" value="KAL2718362.1"/>
    <property type="molecule type" value="Genomic_DNA"/>
</dbReference>